<dbReference type="FunFam" id="3.40.50.1820:FF:000117">
    <property type="entry name" value="Monoglyceride lipase, putative"/>
    <property type="match status" value="1"/>
</dbReference>
<dbReference type="PANTHER" id="PTHR11614">
    <property type="entry name" value="PHOSPHOLIPASE-RELATED"/>
    <property type="match status" value="1"/>
</dbReference>
<comment type="catalytic activity">
    <reaction evidence="1">
        <text>Hydrolyzes glycerol monoesters of long-chain fatty acids.</text>
        <dbReference type="EC" id="3.1.1.23"/>
    </reaction>
</comment>
<dbReference type="Pfam" id="PF12146">
    <property type="entry name" value="Hydrolase_4"/>
    <property type="match status" value="1"/>
</dbReference>
<organism evidence="6 7">
    <name type="scientific">Desulfosalsimonas propionicica</name>
    <dbReference type="NCBI Taxonomy" id="332175"/>
    <lineage>
        <taxon>Bacteria</taxon>
        <taxon>Pseudomonadati</taxon>
        <taxon>Thermodesulfobacteriota</taxon>
        <taxon>Desulfobacteria</taxon>
        <taxon>Desulfobacterales</taxon>
        <taxon>Desulfosalsimonadaceae</taxon>
        <taxon>Desulfosalsimonas</taxon>
    </lineage>
</organism>
<protein>
    <recommendedName>
        <fullName evidence="4">Monoacylglycerol lipase</fullName>
        <ecNumber evidence="3">3.1.1.23</ecNumber>
    </recommendedName>
</protein>
<dbReference type="EMBL" id="JACDUS010000004">
    <property type="protein sequence ID" value="MBA2881667.1"/>
    <property type="molecule type" value="Genomic_DNA"/>
</dbReference>
<dbReference type="Proteomes" id="UP000525298">
    <property type="component" value="Unassembled WGS sequence"/>
</dbReference>
<dbReference type="AlphaFoldDB" id="A0A7W0C9P2"/>
<evidence type="ECO:0000256" key="1">
    <source>
        <dbReference type="ARBA" id="ARBA00001613"/>
    </source>
</evidence>
<proteinExistence type="inferred from homology"/>
<evidence type="ECO:0000256" key="3">
    <source>
        <dbReference type="ARBA" id="ARBA00013254"/>
    </source>
</evidence>
<accession>A0A7W0C9P2</accession>
<dbReference type="EC" id="3.1.1.23" evidence="3"/>
<name>A0A7W0C9P2_9BACT</name>
<dbReference type="Gene3D" id="3.40.50.1820">
    <property type="entry name" value="alpha/beta hydrolase"/>
    <property type="match status" value="1"/>
</dbReference>
<reference evidence="6 7" key="1">
    <citation type="submission" date="2020-07" db="EMBL/GenBank/DDBJ databases">
        <title>Genomic Encyclopedia of Type Strains, Phase IV (KMG-IV): sequencing the most valuable type-strain genomes for metagenomic binning, comparative biology and taxonomic classification.</title>
        <authorList>
            <person name="Goeker M."/>
        </authorList>
    </citation>
    <scope>NUCLEOTIDE SEQUENCE [LARGE SCALE GENOMIC DNA]</scope>
    <source>
        <strain evidence="6 7">DSM 17721</strain>
    </source>
</reference>
<keyword evidence="6" id="KW-0378">Hydrolase</keyword>
<dbReference type="SUPFAM" id="SSF53474">
    <property type="entry name" value="alpha/beta-Hydrolases"/>
    <property type="match status" value="1"/>
</dbReference>
<dbReference type="RefSeq" id="WP_181551303.1">
    <property type="nucleotide sequence ID" value="NZ_JACDUS010000004.1"/>
</dbReference>
<evidence type="ECO:0000256" key="4">
    <source>
        <dbReference type="ARBA" id="ARBA00071261"/>
    </source>
</evidence>
<keyword evidence="7" id="KW-1185">Reference proteome</keyword>
<gene>
    <name evidence="6" type="ORF">HNR65_001994</name>
</gene>
<evidence type="ECO:0000313" key="6">
    <source>
        <dbReference type="EMBL" id="MBA2881667.1"/>
    </source>
</evidence>
<evidence type="ECO:0000313" key="7">
    <source>
        <dbReference type="Proteomes" id="UP000525298"/>
    </source>
</evidence>
<sequence length="285" mass="31710">MSASPSQSTETMIAKDGTPLFIRHFPAGSDPRAYMVIVHGLCEHSGRYEQMAKFLNERGIRVVAHDQRGHGQSGGSRGHVRDFDLLTDDLMQVIQKCRQQMDENLPMLILGHSMGGLVVLRFAQRFGDTVSGVIASSPALAPAISIPPVKAALGRLMSRIRPQLTFDNQLTPEHISHDDSVVQAYISDPLVLDRVSARLFMEITKTMERTNQDAPLLSVPLLLQAAGDDRLVDPGASRKFFEHIGASDKTLHVYPGLFHEIYNEEPSRRQQVLTDLEAWLESHVR</sequence>
<evidence type="ECO:0000256" key="2">
    <source>
        <dbReference type="ARBA" id="ARBA00008645"/>
    </source>
</evidence>
<dbReference type="GO" id="GO:0047372">
    <property type="term" value="F:monoacylglycerol lipase activity"/>
    <property type="evidence" value="ECO:0007669"/>
    <property type="project" value="UniProtKB-EC"/>
</dbReference>
<comment type="caution">
    <text evidence="6">The sequence shown here is derived from an EMBL/GenBank/DDBJ whole genome shotgun (WGS) entry which is preliminary data.</text>
</comment>
<dbReference type="InterPro" id="IPR051044">
    <property type="entry name" value="MAG_DAG_Lipase"/>
</dbReference>
<dbReference type="InterPro" id="IPR022742">
    <property type="entry name" value="Hydrolase_4"/>
</dbReference>
<dbReference type="InterPro" id="IPR029058">
    <property type="entry name" value="AB_hydrolase_fold"/>
</dbReference>
<feature type="domain" description="Serine aminopeptidase S33" evidence="5">
    <location>
        <begin position="30"/>
        <end position="265"/>
    </location>
</feature>
<comment type="similarity">
    <text evidence="2">Belongs to the AB hydrolase superfamily.</text>
</comment>
<evidence type="ECO:0000259" key="5">
    <source>
        <dbReference type="Pfam" id="PF12146"/>
    </source>
</evidence>